<dbReference type="Gene3D" id="3.40.50.450">
    <property type="match status" value="1"/>
</dbReference>
<evidence type="ECO:0000256" key="7">
    <source>
        <dbReference type="ARBA" id="ARBA00022723"/>
    </source>
</evidence>
<keyword evidence="7 13" id="KW-0479">Metal-binding</keyword>
<evidence type="ECO:0000256" key="5">
    <source>
        <dbReference type="ARBA" id="ARBA00022490"/>
    </source>
</evidence>
<dbReference type="EC" id="2.7.1.-" evidence="13"/>
<dbReference type="GO" id="GO:0016208">
    <property type="term" value="F:AMP binding"/>
    <property type="evidence" value="ECO:0007669"/>
    <property type="project" value="TreeGrafter"/>
</dbReference>
<feature type="domain" description="Phosphofructokinase" evidence="14">
    <location>
        <begin position="4"/>
        <end position="313"/>
    </location>
</feature>
<reference evidence="15 16" key="1">
    <citation type="submission" date="2016-02" db="EMBL/GenBank/DDBJ databases">
        <title>Comparison of Clostridium stercorarium subspecies using comparative genomics and transcriptomics.</title>
        <authorList>
            <person name="Schellenberg J."/>
            <person name="Thallinger G."/>
            <person name="Levin D.B."/>
            <person name="Zhang X."/>
            <person name="Alvare G."/>
            <person name="Fristensky B."/>
            <person name="Sparling R."/>
        </authorList>
    </citation>
    <scope>NUCLEOTIDE SEQUENCE [LARGE SCALE GENOMIC DNA]</scope>
    <source>
        <strain evidence="15 16">DSM 2910</strain>
    </source>
</reference>
<dbReference type="SUPFAM" id="SSF53784">
    <property type="entry name" value="Phosphofructokinase"/>
    <property type="match status" value="1"/>
</dbReference>
<comment type="pathway">
    <text evidence="3 13">Carbohydrate degradation; glycolysis; D-glyceraldehyde 3-phosphate and glycerone phosphate from D-glucose: step 3/4.</text>
</comment>
<evidence type="ECO:0000259" key="14">
    <source>
        <dbReference type="Pfam" id="PF00365"/>
    </source>
</evidence>
<keyword evidence="6 13" id="KW-0808">Transferase</keyword>
<keyword evidence="11 13" id="KW-0460">Magnesium</keyword>
<dbReference type="InterPro" id="IPR012003">
    <property type="entry name" value="ATP_PFK_prok-type"/>
</dbReference>
<dbReference type="RefSeq" id="WP_065821396.1">
    <property type="nucleotide sequence ID" value="NZ_CP014672.1"/>
</dbReference>
<sequence>MVKRIGLMTSGGDCPGLNTAIRAVVKSAINNYGYEVIGFRDGYRGLVENRFVKMKLSDVSGILDKGGTILGTTNRYNPFAVTVDKDGEKTVKDMSDRIVDTLKMHDIDCLVVIGGDATINYANRLIEEKGINIVAIPKTIENDIYGTDMSFGFMTAVNTATYAIDKLHSTAESHHRVMILEVMGRFAGWVALEAGIAGGADVILIPEIPYDINKVARAIFERRNKGKSFSIIVMSAGAKPEGGITEPVNNGNGNGNYTMPYEGTSAFLARELEKLTSLECRITVLGYLQRGGEPSPYDRILATRFGASAVNIINKGEFNRMVCVDHEQINSIPIKEIAGKVRKVPVNSELIQIARYMGVSFGD</sequence>
<dbReference type="PRINTS" id="PR00476">
    <property type="entry name" value="PHFRCTKINASE"/>
</dbReference>
<dbReference type="OrthoDB" id="9802503at2"/>
<dbReference type="GO" id="GO:0003872">
    <property type="term" value="F:6-phosphofructokinase activity"/>
    <property type="evidence" value="ECO:0007669"/>
    <property type="project" value="UniProtKB-UniRule"/>
</dbReference>
<feature type="binding site" description="in other chain" evidence="13">
    <location>
        <begin position="183"/>
        <end position="185"/>
    </location>
    <ligand>
        <name>substrate</name>
        <note>ligand shared between dimeric partners</note>
    </ligand>
</feature>
<dbReference type="GO" id="GO:0061621">
    <property type="term" value="P:canonical glycolysis"/>
    <property type="evidence" value="ECO:0007669"/>
    <property type="project" value="TreeGrafter"/>
</dbReference>
<feature type="binding site" evidence="13">
    <location>
        <position position="281"/>
    </location>
    <ligand>
        <name>substrate</name>
        <note>ligand shared between dimeric partners</note>
    </ligand>
</feature>
<keyword evidence="10" id="KW-0067">ATP-binding</keyword>
<dbReference type="InterPro" id="IPR022953">
    <property type="entry name" value="ATP_PFK"/>
</dbReference>
<protein>
    <recommendedName>
        <fullName evidence="4 13">6-phosphofructokinase</fullName>
        <ecNumber evidence="13">2.7.1.-</ecNumber>
    </recommendedName>
</protein>
<dbReference type="GO" id="GO:0047334">
    <property type="term" value="F:diphosphate-fructose-6-phosphate 1-phosphotransferase activity"/>
    <property type="evidence" value="ECO:0007669"/>
    <property type="project" value="InterPro"/>
</dbReference>
<dbReference type="Pfam" id="PF00365">
    <property type="entry name" value="PFK"/>
    <property type="match status" value="1"/>
</dbReference>
<evidence type="ECO:0000256" key="11">
    <source>
        <dbReference type="ARBA" id="ARBA00022842"/>
    </source>
</evidence>
<dbReference type="PIRSF" id="PIRSF000532">
    <property type="entry name" value="ATP_PFK_prok"/>
    <property type="match status" value="1"/>
</dbReference>
<name>A0A1B1YF53_THEST</name>
<dbReference type="NCBIfam" id="NF002872">
    <property type="entry name" value="PRK03202.1"/>
    <property type="match status" value="1"/>
</dbReference>
<evidence type="ECO:0000256" key="10">
    <source>
        <dbReference type="ARBA" id="ARBA00022840"/>
    </source>
</evidence>
<dbReference type="FunFam" id="3.40.50.460:FF:000002">
    <property type="entry name" value="ATP-dependent 6-phosphofructokinase"/>
    <property type="match status" value="1"/>
</dbReference>
<proteinExistence type="inferred from homology"/>
<dbReference type="PANTHER" id="PTHR13697:SF52">
    <property type="entry name" value="ATP-DEPENDENT 6-PHOSPHOFRUCTOKINASE 3"/>
    <property type="match status" value="1"/>
</dbReference>
<evidence type="ECO:0000256" key="12">
    <source>
        <dbReference type="ARBA" id="ARBA00023152"/>
    </source>
</evidence>
<evidence type="ECO:0000313" key="15">
    <source>
        <dbReference type="EMBL" id="ANW99386.1"/>
    </source>
</evidence>
<keyword evidence="8" id="KW-0547">Nucleotide-binding</keyword>
<evidence type="ECO:0000256" key="1">
    <source>
        <dbReference type="ARBA" id="ARBA00001946"/>
    </source>
</evidence>
<dbReference type="GO" id="GO:0005945">
    <property type="term" value="C:6-phosphofructokinase complex"/>
    <property type="evidence" value="ECO:0007669"/>
    <property type="project" value="TreeGrafter"/>
</dbReference>
<feature type="binding site" description="in other chain" evidence="13">
    <location>
        <begin position="287"/>
        <end position="290"/>
    </location>
    <ligand>
        <name>substrate</name>
        <note>ligand shared between dimeric partners</note>
    </ligand>
</feature>
<dbReference type="PANTHER" id="PTHR13697">
    <property type="entry name" value="PHOSPHOFRUCTOKINASE"/>
    <property type="match status" value="1"/>
</dbReference>
<dbReference type="GO" id="GO:0042802">
    <property type="term" value="F:identical protein binding"/>
    <property type="evidence" value="ECO:0007669"/>
    <property type="project" value="TreeGrafter"/>
</dbReference>
<dbReference type="InterPro" id="IPR012829">
    <property type="entry name" value="Phosphofructokinase_III"/>
</dbReference>
<organism evidence="15 16">
    <name type="scientific">Thermoclostridium stercorarium subsp. thermolacticum DSM 2910</name>
    <dbReference type="NCBI Taxonomy" id="1121336"/>
    <lineage>
        <taxon>Bacteria</taxon>
        <taxon>Bacillati</taxon>
        <taxon>Bacillota</taxon>
        <taxon>Clostridia</taxon>
        <taxon>Eubacteriales</taxon>
        <taxon>Oscillospiraceae</taxon>
        <taxon>Thermoclostridium</taxon>
    </lineage>
</organism>
<dbReference type="GO" id="GO:0048029">
    <property type="term" value="F:monosaccharide binding"/>
    <property type="evidence" value="ECO:0007669"/>
    <property type="project" value="TreeGrafter"/>
</dbReference>
<dbReference type="GO" id="GO:0046872">
    <property type="term" value="F:metal ion binding"/>
    <property type="evidence" value="ECO:0007669"/>
    <property type="project" value="UniProtKB-KW"/>
</dbReference>
<evidence type="ECO:0000256" key="6">
    <source>
        <dbReference type="ARBA" id="ARBA00022679"/>
    </source>
</evidence>
<dbReference type="EMBL" id="CP014672">
    <property type="protein sequence ID" value="ANW99386.1"/>
    <property type="molecule type" value="Genomic_DNA"/>
</dbReference>
<feature type="binding site" evidence="13">
    <location>
        <position position="176"/>
    </location>
    <ligand>
        <name>substrate</name>
        <note>ligand shared between dimeric partners</note>
    </ligand>
</feature>
<evidence type="ECO:0000256" key="3">
    <source>
        <dbReference type="ARBA" id="ARBA00004679"/>
    </source>
</evidence>
<keyword evidence="12 13" id="KW-0324">Glycolysis</keyword>
<comment type="caution">
    <text evidence="13">Lacks conserved residue(s) required for the propagation of feature annotation.</text>
</comment>
<evidence type="ECO:0000256" key="8">
    <source>
        <dbReference type="ARBA" id="ARBA00022741"/>
    </source>
</evidence>
<dbReference type="InterPro" id="IPR000023">
    <property type="entry name" value="Phosphofructokinase_dom"/>
</dbReference>
<evidence type="ECO:0000313" key="16">
    <source>
        <dbReference type="Proteomes" id="UP000092971"/>
    </source>
</evidence>
<dbReference type="GO" id="GO:0070095">
    <property type="term" value="F:fructose-6-phosphate binding"/>
    <property type="evidence" value="ECO:0007669"/>
    <property type="project" value="TreeGrafter"/>
</dbReference>
<feature type="binding site" evidence="13">
    <location>
        <position position="116"/>
    </location>
    <ligand>
        <name>Mg(2+)</name>
        <dbReference type="ChEBI" id="CHEBI:18420"/>
        <note>catalytic</note>
    </ligand>
</feature>
<evidence type="ECO:0000256" key="9">
    <source>
        <dbReference type="ARBA" id="ARBA00022777"/>
    </source>
</evidence>
<evidence type="ECO:0000256" key="2">
    <source>
        <dbReference type="ARBA" id="ARBA00004496"/>
    </source>
</evidence>
<dbReference type="GO" id="GO:0030388">
    <property type="term" value="P:fructose 1,6-bisphosphate metabolic process"/>
    <property type="evidence" value="ECO:0007669"/>
    <property type="project" value="TreeGrafter"/>
</dbReference>
<comment type="subunit">
    <text evidence="13">Homodimer or homotetramer.</text>
</comment>
<dbReference type="HAMAP" id="MF_01976">
    <property type="entry name" value="Phosphofructokinase_III"/>
    <property type="match status" value="1"/>
</dbReference>
<dbReference type="GO" id="GO:0006002">
    <property type="term" value="P:fructose 6-phosphate metabolic process"/>
    <property type="evidence" value="ECO:0007669"/>
    <property type="project" value="InterPro"/>
</dbReference>
<comment type="similarity">
    <text evidence="13">Belongs to the phosphofructokinase type A (PFKA) family. Mixed-substrate PFK group III subfamily.</text>
</comment>
<keyword evidence="5 13" id="KW-0963">Cytoplasm</keyword>
<dbReference type="Gene3D" id="3.40.50.460">
    <property type="entry name" value="Phosphofructokinase domain"/>
    <property type="match status" value="1"/>
</dbReference>
<keyword evidence="9 13" id="KW-0418">Kinase</keyword>
<accession>A0A1B1YF53</accession>
<comment type="subcellular location">
    <subcellularLocation>
        <location evidence="2 13">Cytoplasm</location>
    </subcellularLocation>
</comment>
<dbReference type="Proteomes" id="UP000092971">
    <property type="component" value="Chromosome"/>
</dbReference>
<dbReference type="AlphaFoldDB" id="A0A1B1YF53"/>
<comment type="cofactor">
    <cofactor evidence="1 13">
        <name>Mg(2+)</name>
        <dbReference type="ChEBI" id="CHEBI:18420"/>
    </cofactor>
</comment>
<gene>
    <name evidence="15" type="ORF">CSTERTH_10255</name>
</gene>
<dbReference type="UniPathway" id="UPA00109">
    <property type="reaction ID" value="UER00182"/>
</dbReference>
<dbReference type="InterPro" id="IPR035966">
    <property type="entry name" value="PKF_sf"/>
</dbReference>
<evidence type="ECO:0000256" key="13">
    <source>
        <dbReference type="HAMAP-Rule" id="MF_01976"/>
    </source>
</evidence>
<evidence type="ECO:0000256" key="4">
    <source>
        <dbReference type="ARBA" id="ARBA00012055"/>
    </source>
</evidence>
<dbReference type="GO" id="GO:0005524">
    <property type="term" value="F:ATP binding"/>
    <property type="evidence" value="ECO:0007669"/>
    <property type="project" value="UniProtKB-KW"/>
</dbReference>
<comment type="function">
    <text evidence="13">Catalyzes the phosphorylation of D-fructose 6-phosphate to fructose 1,6-bisphosphate, the first committing step of glycolysis.</text>
</comment>